<dbReference type="Gene3D" id="3.30.1490.150">
    <property type="entry name" value="Hypothetical protein ph0010, domain 2"/>
    <property type="match status" value="1"/>
</dbReference>
<feature type="region of interest" description="Disordered" evidence="1">
    <location>
        <begin position="1"/>
        <end position="56"/>
    </location>
</feature>
<evidence type="ECO:0000313" key="4">
    <source>
        <dbReference type="Proteomes" id="UP000310200"/>
    </source>
</evidence>
<feature type="compositionally biased region" description="Low complexity" evidence="1">
    <location>
        <begin position="13"/>
        <end position="22"/>
    </location>
</feature>
<feature type="domain" description="AMMECR1" evidence="2">
    <location>
        <begin position="302"/>
        <end position="495"/>
    </location>
</feature>
<proteinExistence type="predicted"/>
<evidence type="ECO:0000256" key="1">
    <source>
        <dbReference type="SAM" id="MobiDB-lite"/>
    </source>
</evidence>
<reference evidence="3 4" key="1">
    <citation type="journal article" date="2019" name="Philos. Trans. R. Soc. Lond., B, Biol. Sci.">
        <title>Ant behaviour and brain gene expression of defending hosts depend on the ecological success of the intruding social parasite.</title>
        <authorList>
            <person name="Kaur R."/>
            <person name="Stoldt M."/>
            <person name="Jongepier E."/>
            <person name="Feldmeyer B."/>
            <person name="Menzel F."/>
            <person name="Bornberg-Bauer E."/>
            <person name="Foitzik S."/>
        </authorList>
    </citation>
    <scope>NUCLEOTIDE SEQUENCE [LARGE SCALE GENOMIC DNA]</scope>
    <source>
        <tissue evidence="3">Whole body</tissue>
    </source>
</reference>
<gene>
    <name evidence="3" type="ORF">DBV15_02332</name>
</gene>
<comment type="caution">
    <text evidence="3">The sequence shown here is derived from an EMBL/GenBank/DDBJ whole genome shotgun (WGS) entry which is preliminary data.</text>
</comment>
<sequence>MAGNETAVHTTVGSTSSGARARSGTRRRRRRRWIRRGEEARRRGARRRARTAVSAGDLSKRNMAAGCCGAKKQRLGGGGAAAPCDGTAIRHGTPQSRKPVTIAQPEMGFYCFDVLYCQLHQLDPPKAPNFSNEAFPLFVTWTIGKDMRLRGCIGTFNAMHLHAGLREYATTSAFKDSRFNPITRDELPRLHVSVSILRHFEDGVDYLDWEVGVHGIRIEFHNEKGNKRTATYLPSVAMEQGWDQIQTIDSLLHKGGFKGLVTPDIRRSLKLTRYQSEEVTKLNNSASVPCNGTAMLSNGTRIRNTPIVQPEMGFYCFDVLYCQLHQLDPPKPPNFSNEAFPLFVTWTIGKDMRLRGCIGTFNAMHLHAGLREYATTSAFKDSRFNPITREELPRLHVSVSILRHFEDGVDYLDWEIGVHGIRIEFHNEKGNKRTATYLPDVATEQGWDQIQTIDSLLHKGGYKGLVTPDIRRSVKLTRYQSEKITLAWGPIQGPLPCQTPGTFCYKNISDTVNAPYPQYSTTQYNSFMANQQHTLVMVQPNHPTFIHTLPLPPIPPVVDFAILTRGNTGNTCSPQVTTL</sequence>
<dbReference type="InterPro" id="IPR036071">
    <property type="entry name" value="AMMECR1_dom_sf"/>
</dbReference>
<dbReference type="PANTHER" id="PTHR13016:SF0">
    <property type="entry name" value="AMME SYNDROME CANDIDATE GENE 1 PROTEIN"/>
    <property type="match status" value="1"/>
</dbReference>
<dbReference type="SUPFAM" id="SSF143447">
    <property type="entry name" value="AMMECR1-like"/>
    <property type="match status" value="2"/>
</dbReference>
<dbReference type="InterPro" id="IPR027485">
    <property type="entry name" value="AMMECR1_N"/>
</dbReference>
<dbReference type="InterPro" id="IPR023473">
    <property type="entry name" value="AMMECR1"/>
</dbReference>
<feature type="compositionally biased region" description="Basic residues" evidence="1">
    <location>
        <begin position="23"/>
        <end position="34"/>
    </location>
</feature>
<dbReference type="Pfam" id="PF01871">
    <property type="entry name" value="AMMECR1"/>
    <property type="match status" value="2"/>
</dbReference>
<dbReference type="STRING" id="300112.A0A4S2JXS2"/>
<dbReference type="FunFam" id="3.30.700.20:FF:000001">
    <property type="entry name" value="AMME syndrome candidate gene 1"/>
    <property type="match status" value="2"/>
</dbReference>
<dbReference type="PANTHER" id="PTHR13016">
    <property type="entry name" value="AMMECR1 HOMOLOG"/>
    <property type="match status" value="1"/>
</dbReference>
<dbReference type="Gene3D" id="3.30.700.20">
    <property type="entry name" value="Hypothetical protein ph0010, domain 1"/>
    <property type="match status" value="2"/>
</dbReference>
<keyword evidence="4" id="KW-1185">Reference proteome</keyword>
<feature type="non-terminal residue" evidence="3">
    <location>
        <position position="579"/>
    </location>
</feature>
<dbReference type="NCBIfam" id="TIGR00296">
    <property type="entry name" value="TIGR00296 family protein"/>
    <property type="match status" value="2"/>
</dbReference>
<protein>
    <recommendedName>
        <fullName evidence="2">AMMECR1 domain-containing protein</fullName>
    </recommendedName>
</protein>
<dbReference type="AlphaFoldDB" id="A0A4S2JXS2"/>
<organism evidence="3 4">
    <name type="scientific">Temnothorax longispinosus</name>
    <dbReference type="NCBI Taxonomy" id="300112"/>
    <lineage>
        <taxon>Eukaryota</taxon>
        <taxon>Metazoa</taxon>
        <taxon>Ecdysozoa</taxon>
        <taxon>Arthropoda</taxon>
        <taxon>Hexapoda</taxon>
        <taxon>Insecta</taxon>
        <taxon>Pterygota</taxon>
        <taxon>Neoptera</taxon>
        <taxon>Endopterygota</taxon>
        <taxon>Hymenoptera</taxon>
        <taxon>Apocrita</taxon>
        <taxon>Aculeata</taxon>
        <taxon>Formicoidea</taxon>
        <taxon>Formicidae</taxon>
        <taxon>Myrmicinae</taxon>
        <taxon>Temnothorax</taxon>
    </lineage>
</organism>
<name>A0A4S2JXS2_9HYME</name>
<evidence type="ECO:0000313" key="3">
    <source>
        <dbReference type="EMBL" id="TGZ39028.1"/>
    </source>
</evidence>
<dbReference type="PROSITE" id="PS51112">
    <property type="entry name" value="AMMECR1"/>
    <property type="match status" value="2"/>
</dbReference>
<dbReference type="InterPro" id="IPR002733">
    <property type="entry name" value="AMMECR1_domain"/>
</dbReference>
<dbReference type="EMBL" id="QBLH01003331">
    <property type="protein sequence ID" value="TGZ39028.1"/>
    <property type="molecule type" value="Genomic_DNA"/>
</dbReference>
<accession>A0A4S2JXS2</accession>
<evidence type="ECO:0000259" key="2">
    <source>
        <dbReference type="PROSITE" id="PS51112"/>
    </source>
</evidence>
<feature type="domain" description="AMMECR1" evidence="2">
    <location>
        <begin position="96"/>
        <end position="290"/>
    </location>
</feature>
<dbReference type="Proteomes" id="UP000310200">
    <property type="component" value="Unassembled WGS sequence"/>
</dbReference>